<dbReference type="EMBL" id="NCKW01009973">
    <property type="protein sequence ID" value="POM65699.1"/>
    <property type="molecule type" value="Genomic_DNA"/>
</dbReference>
<protein>
    <submittedName>
        <fullName evidence="2">RxLR effector</fullName>
    </submittedName>
</protein>
<dbReference type="Gene3D" id="3.30.1050.10">
    <property type="entry name" value="SCP2 sterol-binding domain"/>
    <property type="match status" value="1"/>
</dbReference>
<dbReference type="Proteomes" id="UP000237271">
    <property type="component" value="Unassembled WGS sequence"/>
</dbReference>
<dbReference type="InterPro" id="IPR036527">
    <property type="entry name" value="SCP2_sterol-bd_dom_sf"/>
</dbReference>
<sequence>MRLAIFITITFFILVESVAAAATTRSDAAPESPRAAFDSVLTTEFQPRRLRVADDLSLLSTDEERTKSSELTKLASKIKPKGDNAKLAAAIHKMKLQRLASSTKKIKADPHKFATKLTSMEFDNFMRLFNGKLTPTKAMTTGKIKNRQQLDKYKDFLANTVGVRAGA</sequence>
<reference evidence="2 3" key="1">
    <citation type="journal article" date="2017" name="Genome Biol. Evol.">
        <title>Phytophthora megakarya and P. palmivora, closely related causal agents of cacao black pod rot, underwent increases in genome sizes and gene numbers by different mechanisms.</title>
        <authorList>
            <person name="Ali S.S."/>
            <person name="Shao J."/>
            <person name="Lary D.J."/>
            <person name="Kronmiller B."/>
            <person name="Shen D."/>
            <person name="Strem M.D."/>
            <person name="Amoako-Attah I."/>
            <person name="Akrofi A.Y."/>
            <person name="Begoude B.A."/>
            <person name="Ten Hoopen G.M."/>
            <person name="Coulibaly K."/>
            <person name="Kebe B.I."/>
            <person name="Melnick R.L."/>
            <person name="Guiltinan M.J."/>
            <person name="Tyler B.M."/>
            <person name="Meinhardt L.W."/>
            <person name="Bailey B.A."/>
        </authorList>
    </citation>
    <scope>NUCLEOTIDE SEQUENCE [LARGE SCALE GENOMIC DNA]</scope>
    <source>
        <strain evidence="3">sbr112.9</strain>
    </source>
</reference>
<organism evidence="2 3">
    <name type="scientific">Phytophthora palmivora</name>
    <dbReference type="NCBI Taxonomy" id="4796"/>
    <lineage>
        <taxon>Eukaryota</taxon>
        <taxon>Sar</taxon>
        <taxon>Stramenopiles</taxon>
        <taxon>Oomycota</taxon>
        <taxon>Peronosporomycetes</taxon>
        <taxon>Peronosporales</taxon>
        <taxon>Peronosporaceae</taxon>
        <taxon>Phytophthora</taxon>
    </lineage>
</organism>
<evidence type="ECO:0000256" key="1">
    <source>
        <dbReference type="SAM" id="SignalP"/>
    </source>
</evidence>
<accession>A0A2P4XJN7</accession>
<evidence type="ECO:0000313" key="3">
    <source>
        <dbReference type="Proteomes" id="UP000237271"/>
    </source>
</evidence>
<proteinExistence type="predicted"/>
<comment type="caution">
    <text evidence="2">The sequence shown here is derived from an EMBL/GenBank/DDBJ whole genome shotgun (WGS) entry which is preliminary data.</text>
</comment>
<keyword evidence="3" id="KW-1185">Reference proteome</keyword>
<name>A0A2P4XJN7_9STRA</name>
<evidence type="ECO:0000313" key="2">
    <source>
        <dbReference type="EMBL" id="POM65699.1"/>
    </source>
</evidence>
<dbReference type="OrthoDB" id="113300at2759"/>
<keyword evidence="1" id="KW-0732">Signal</keyword>
<feature type="chain" id="PRO_5015116084" evidence="1">
    <location>
        <begin position="21"/>
        <end position="167"/>
    </location>
</feature>
<dbReference type="SUPFAM" id="SSF55718">
    <property type="entry name" value="SCP-like"/>
    <property type="match status" value="1"/>
</dbReference>
<dbReference type="AlphaFoldDB" id="A0A2P4XJN7"/>
<feature type="signal peptide" evidence="1">
    <location>
        <begin position="1"/>
        <end position="20"/>
    </location>
</feature>
<gene>
    <name evidence="2" type="ORF">PHPALM_18547</name>
</gene>